<gene>
    <name evidence="13" type="ORF">ACEWY4_002983</name>
</gene>
<evidence type="ECO:0000256" key="5">
    <source>
        <dbReference type="ARBA" id="ARBA00022989"/>
    </source>
</evidence>
<keyword evidence="10 11" id="KW-0407">Ion channel</keyword>
<evidence type="ECO:0000313" key="14">
    <source>
        <dbReference type="Proteomes" id="UP001591681"/>
    </source>
</evidence>
<dbReference type="Gene3D" id="1.10.3590.10">
    <property type="entry name" value="acid-sensing ion channel 1 domain"/>
    <property type="match status" value="1"/>
</dbReference>
<evidence type="ECO:0000256" key="7">
    <source>
        <dbReference type="ARBA" id="ARBA00023065"/>
    </source>
</evidence>
<proteinExistence type="inferred from homology"/>
<evidence type="ECO:0000256" key="11">
    <source>
        <dbReference type="RuleBase" id="RU000679"/>
    </source>
</evidence>
<comment type="subcellular location">
    <subcellularLocation>
        <location evidence="1">Membrane</location>
        <topology evidence="1">Multi-pass membrane protein</topology>
    </subcellularLocation>
</comment>
<keyword evidence="3 11" id="KW-0894">Sodium channel</keyword>
<comment type="caution">
    <text evidence="13">The sequence shown here is derived from an EMBL/GenBank/DDBJ whole genome shotgun (WGS) entry which is preliminary data.</text>
</comment>
<dbReference type="GO" id="GO:0005272">
    <property type="term" value="F:sodium channel activity"/>
    <property type="evidence" value="ECO:0007669"/>
    <property type="project" value="UniProtKB-KW"/>
</dbReference>
<accession>A0ABD1KPZ3</accession>
<evidence type="ECO:0000256" key="3">
    <source>
        <dbReference type="ARBA" id="ARBA00022461"/>
    </source>
</evidence>
<evidence type="ECO:0000256" key="9">
    <source>
        <dbReference type="ARBA" id="ARBA00023201"/>
    </source>
</evidence>
<name>A0ABD1KPZ3_9TELE</name>
<keyword evidence="4 11" id="KW-0812">Transmembrane</keyword>
<evidence type="ECO:0000256" key="12">
    <source>
        <dbReference type="SAM" id="MobiDB-lite"/>
    </source>
</evidence>
<dbReference type="PRINTS" id="PR01078">
    <property type="entry name" value="AMINACHANNEL"/>
</dbReference>
<evidence type="ECO:0008006" key="15">
    <source>
        <dbReference type="Google" id="ProtNLM"/>
    </source>
</evidence>
<dbReference type="PANTHER" id="PTHR11690:SF128">
    <property type="entry name" value="ACID-SENSING ION CHANNEL 2"/>
    <property type="match status" value="1"/>
</dbReference>
<feature type="compositionally biased region" description="Low complexity" evidence="12">
    <location>
        <begin position="45"/>
        <end position="60"/>
    </location>
</feature>
<evidence type="ECO:0000313" key="13">
    <source>
        <dbReference type="EMBL" id="KAL2101222.1"/>
    </source>
</evidence>
<dbReference type="PANTHER" id="PTHR11690">
    <property type="entry name" value="AMILORIDE-SENSITIVE SODIUM CHANNEL-RELATED"/>
    <property type="match status" value="1"/>
</dbReference>
<evidence type="ECO:0000256" key="8">
    <source>
        <dbReference type="ARBA" id="ARBA00023136"/>
    </source>
</evidence>
<dbReference type="Pfam" id="PF00858">
    <property type="entry name" value="ASC"/>
    <property type="match status" value="1"/>
</dbReference>
<feature type="region of interest" description="Disordered" evidence="12">
    <location>
        <begin position="45"/>
        <end position="79"/>
    </location>
</feature>
<comment type="similarity">
    <text evidence="11">Belongs to the amiloride-sensitive sodium channel (TC 1.A.6) family.</text>
</comment>
<reference evidence="13 14" key="1">
    <citation type="submission" date="2024-09" db="EMBL/GenBank/DDBJ databases">
        <title>A chromosome-level genome assembly of Gray's grenadier anchovy, Coilia grayii.</title>
        <authorList>
            <person name="Fu Z."/>
        </authorList>
    </citation>
    <scope>NUCLEOTIDE SEQUENCE [LARGE SCALE GENOMIC DNA]</scope>
    <source>
        <strain evidence="13">G4</strain>
        <tissue evidence="13">Muscle</tissue>
    </source>
</reference>
<keyword evidence="6" id="KW-0915">Sodium</keyword>
<evidence type="ECO:0000256" key="10">
    <source>
        <dbReference type="ARBA" id="ARBA00023303"/>
    </source>
</evidence>
<dbReference type="GO" id="GO:0016020">
    <property type="term" value="C:membrane"/>
    <property type="evidence" value="ECO:0007669"/>
    <property type="project" value="UniProtKB-SubCell"/>
</dbReference>
<dbReference type="EMBL" id="JBHFQA010000003">
    <property type="protein sequence ID" value="KAL2101222.1"/>
    <property type="molecule type" value="Genomic_DNA"/>
</dbReference>
<evidence type="ECO:0000256" key="2">
    <source>
        <dbReference type="ARBA" id="ARBA00022448"/>
    </source>
</evidence>
<evidence type="ECO:0000256" key="6">
    <source>
        <dbReference type="ARBA" id="ARBA00023053"/>
    </source>
</evidence>
<keyword evidence="14" id="KW-1185">Reference proteome</keyword>
<evidence type="ECO:0000256" key="4">
    <source>
        <dbReference type="ARBA" id="ARBA00022692"/>
    </source>
</evidence>
<protein>
    <recommendedName>
        <fullName evidence="15">Acid-sensing ion channel 2</fullName>
    </recommendedName>
</protein>
<keyword evidence="7 11" id="KW-0406">Ion transport</keyword>
<keyword evidence="2 11" id="KW-0813">Transport</keyword>
<keyword evidence="8" id="KW-0472">Membrane</keyword>
<keyword evidence="9 11" id="KW-0739">Sodium transport</keyword>
<organism evidence="13 14">
    <name type="scientific">Coilia grayii</name>
    <name type="common">Gray's grenadier anchovy</name>
    <dbReference type="NCBI Taxonomy" id="363190"/>
    <lineage>
        <taxon>Eukaryota</taxon>
        <taxon>Metazoa</taxon>
        <taxon>Chordata</taxon>
        <taxon>Craniata</taxon>
        <taxon>Vertebrata</taxon>
        <taxon>Euteleostomi</taxon>
        <taxon>Actinopterygii</taxon>
        <taxon>Neopterygii</taxon>
        <taxon>Teleostei</taxon>
        <taxon>Clupei</taxon>
        <taxon>Clupeiformes</taxon>
        <taxon>Clupeoidei</taxon>
        <taxon>Engraulidae</taxon>
        <taxon>Coilinae</taxon>
        <taxon>Coilia</taxon>
    </lineage>
</organism>
<dbReference type="Proteomes" id="UP001591681">
    <property type="component" value="Unassembled WGS sequence"/>
</dbReference>
<sequence length="303" mass="33161">MWAPALEAWLGDEAYPFPCPPHPPPALGAAAWAAMALEGRCLRASSPSLPASASSSSSASRRARRRTYRPHAGGGGGGGGADGAGIGLSKLSAALLARTRLHGLRHVLWPHGGSLGRRALWLLALCTSLGLLISWSSNRLLHWLSFPTYTRVHSEWAKELAFPAVTVCNNNPVRLLKLTKSDLYFAGHWLGLLLANRTARPLVLDLLAEDRRGWFQKLSDFRLFLPPRHFEGTNLEFMDRLSHQLEDMLLSCKYRGEPCGAHNFTTLPPPLSIPLHFISNSNPTQLSSAPVKVWAWLGLGFKS</sequence>
<dbReference type="AlphaFoldDB" id="A0ABD1KPZ3"/>
<evidence type="ECO:0000256" key="1">
    <source>
        <dbReference type="ARBA" id="ARBA00004141"/>
    </source>
</evidence>
<keyword evidence="5" id="KW-1133">Transmembrane helix</keyword>
<dbReference type="InterPro" id="IPR001873">
    <property type="entry name" value="ENaC"/>
</dbReference>